<protein>
    <submittedName>
        <fullName evidence="1">Uncharacterized protein</fullName>
    </submittedName>
</protein>
<dbReference type="EMBL" id="CAJPIN010028898">
    <property type="protein sequence ID" value="CAG2063771.1"/>
    <property type="molecule type" value="Genomic_DNA"/>
</dbReference>
<comment type="caution">
    <text evidence="1">The sequence shown here is derived from an EMBL/GenBank/DDBJ whole genome shotgun (WGS) entry which is preliminary data.</text>
</comment>
<proteinExistence type="predicted"/>
<sequence>MDEVEDFPDDLAYDSDEEEYDALNDETFGSDAIGDEDWEQSHEALAGLSQEQNELEARLATLWQDEDNVPQVFRIGMGKTASLGEQEQSVTAPPLDLFLLPAPF</sequence>
<keyword evidence="2" id="KW-1185">Reference proteome</keyword>
<reference evidence="1" key="1">
    <citation type="submission" date="2021-03" db="EMBL/GenBank/DDBJ databases">
        <authorList>
            <person name="Tran Van P."/>
        </authorList>
    </citation>
    <scope>NUCLEOTIDE SEQUENCE</scope>
</reference>
<evidence type="ECO:0000313" key="2">
    <source>
        <dbReference type="Proteomes" id="UP001153148"/>
    </source>
</evidence>
<name>A0ABN7P7F9_TIMPD</name>
<accession>A0ABN7P7F9</accession>
<dbReference type="Proteomes" id="UP001153148">
    <property type="component" value="Unassembled WGS sequence"/>
</dbReference>
<evidence type="ECO:0000313" key="1">
    <source>
        <dbReference type="EMBL" id="CAG2063771.1"/>
    </source>
</evidence>
<organism evidence="1 2">
    <name type="scientific">Timema podura</name>
    <name type="common">Walking stick</name>
    <dbReference type="NCBI Taxonomy" id="61482"/>
    <lineage>
        <taxon>Eukaryota</taxon>
        <taxon>Metazoa</taxon>
        <taxon>Ecdysozoa</taxon>
        <taxon>Arthropoda</taxon>
        <taxon>Hexapoda</taxon>
        <taxon>Insecta</taxon>
        <taxon>Pterygota</taxon>
        <taxon>Neoptera</taxon>
        <taxon>Polyneoptera</taxon>
        <taxon>Phasmatodea</taxon>
        <taxon>Timematodea</taxon>
        <taxon>Timematoidea</taxon>
        <taxon>Timematidae</taxon>
        <taxon>Timema</taxon>
    </lineage>
</organism>
<feature type="non-terminal residue" evidence="1">
    <location>
        <position position="104"/>
    </location>
</feature>
<gene>
    <name evidence="1" type="ORF">TPAB3V08_LOCUS10718</name>
</gene>